<dbReference type="AlphaFoldDB" id="X0XFL9"/>
<dbReference type="SUPFAM" id="SSF48600">
    <property type="entry name" value="Chorismate mutase II"/>
    <property type="match status" value="1"/>
</dbReference>
<dbReference type="GO" id="GO:0046417">
    <property type="term" value="P:chorismate metabolic process"/>
    <property type="evidence" value="ECO:0007669"/>
    <property type="project" value="InterPro"/>
</dbReference>
<dbReference type="SMART" id="SM00830">
    <property type="entry name" value="CM_2"/>
    <property type="match status" value="1"/>
</dbReference>
<dbReference type="CDD" id="cd13630">
    <property type="entry name" value="PBP2_PDT_1"/>
    <property type="match status" value="1"/>
</dbReference>
<dbReference type="EMBL" id="BARS01041621">
    <property type="protein sequence ID" value="GAG34217.1"/>
    <property type="molecule type" value="Genomic_DNA"/>
</dbReference>
<evidence type="ECO:0008006" key="9">
    <source>
        <dbReference type="Google" id="ProtNLM"/>
    </source>
</evidence>
<keyword evidence="4" id="KW-0456">Lyase</keyword>
<sequence length="215" mass="24431">MKRDSDNESDWQALEKCREEIDRIDEKLVSLLSRRQDLAADLGGLKRTLGVEILDPGREQEVLRHLALKAQGDLSAEAIRTIFSEIICAARSVQETPTVAYLGPETTFSHQAAISLFGHLVSFRATESIEEVFGLVEKGVCQQGVVPIENSYEGSVSRTLDLLYQYEMKISAEIFLRIRHHLMSRADDKKMIERIYSHPMPIWQCKTWIKTHMGG</sequence>
<dbReference type="GO" id="GO:0004106">
    <property type="term" value="F:chorismate mutase activity"/>
    <property type="evidence" value="ECO:0007669"/>
    <property type="project" value="InterPro"/>
</dbReference>
<dbReference type="InterPro" id="IPR002701">
    <property type="entry name" value="CM_II_prokaryot"/>
</dbReference>
<keyword evidence="3" id="KW-0584">Phenylalanine biosynthesis</keyword>
<dbReference type="Gene3D" id="3.40.190.10">
    <property type="entry name" value="Periplasmic binding protein-like II"/>
    <property type="match status" value="2"/>
</dbReference>
<dbReference type="GO" id="GO:0004664">
    <property type="term" value="F:prephenate dehydratase activity"/>
    <property type="evidence" value="ECO:0007669"/>
    <property type="project" value="InterPro"/>
</dbReference>
<feature type="non-terminal residue" evidence="8">
    <location>
        <position position="215"/>
    </location>
</feature>
<dbReference type="GO" id="GO:0005737">
    <property type="term" value="C:cytoplasm"/>
    <property type="evidence" value="ECO:0007669"/>
    <property type="project" value="TreeGrafter"/>
</dbReference>
<feature type="domain" description="Prephenate dehydratase" evidence="7">
    <location>
        <begin position="98"/>
        <end position="215"/>
    </location>
</feature>
<reference evidence="8" key="1">
    <citation type="journal article" date="2014" name="Front. Microbiol.">
        <title>High frequency of phylogenetically diverse reductive dehalogenase-homologous genes in deep subseafloor sedimentary metagenomes.</title>
        <authorList>
            <person name="Kawai M."/>
            <person name="Futagami T."/>
            <person name="Toyoda A."/>
            <person name="Takaki Y."/>
            <person name="Nishi S."/>
            <person name="Hori S."/>
            <person name="Arai W."/>
            <person name="Tsubouchi T."/>
            <person name="Morono Y."/>
            <person name="Uchiyama I."/>
            <person name="Ito T."/>
            <person name="Fujiyama A."/>
            <person name="Inagaki F."/>
            <person name="Takami H."/>
        </authorList>
    </citation>
    <scope>NUCLEOTIDE SEQUENCE</scope>
    <source>
        <strain evidence="8">Expedition CK06-06</strain>
    </source>
</reference>
<evidence type="ECO:0000256" key="3">
    <source>
        <dbReference type="ARBA" id="ARBA00023222"/>
    </source>
</evidence>
<evidence type="ECO:0000313" key="8">
    <source>
        <dbReference type="EMBL" id="GAG34217.1"/>
    </source>
</evidence>
<dbReference type="InterPro" id="IPR001086">
    <property type="entry name" value="Preph_deHydtase"/>
</dbReference>
<keyword evidence="2" id="KW-0057">Aromatic amino acid biosynthesis</keyword>
<dbReference type="PROSITE" id="PS51168">
    <property type="entry name" value="CHORISMATE_MUT_2"/>
    <property type="match status" value="1"/>
</dbReference>
<dbReference type="InterPro" id="IPR036979">
    <property type="entry name" value="CM_dom_sf"/>
</dbReference>
<dbReference type="SUPFAM" id="SSF53850">
    <property type="entry name" value="Periplasmic binding protein-like II"/>
    <property type="match status" value="1"/>
</dbReference>
<dbReference type="Pfam" id="PF00800">
    <property type="entry name" value="PDT"/>
    <property type="match status" value="1"/>
</dbReference>
<gene>
    <name evidence="8" type="ORF">S01H1_63270</name>
</gene>
<dbReference type="PANTHER" id="PTHR21022">
    <property type="entry name" value="PREPHENATE DEHYDRATASE P PROTEIN"/>
    <property type="match status" value="1"/>
</dbReference>
<evidence type="ECO:0000259" key="6">
    <source>
        <dbReference type="PROSITE" id="PS51168"/>
    </source>
</evidence>
<dbReference type="GO" id="GO:0009094">
    <property type="term" value="P:L-phenylalanine biosynthetic process"/>
    <property type="evidence" value="ECO:0007669"/>
    <property type="project" value="UniProtKB-KW"/>
</dbReference>
<dbReference type="InterPro" id="IPR036263">
    <property type="entry name" value="Chorismate_II_sf"/>
</dbReference>
<keyword evidence="1" id="KW-0028">Amino-acid biosynthesis</keyword>
<evidence type="ECO:0000256" key="5">
    <source>
        <dbReference type="ARBA" id="ARBA00029440"/>
    </source>
</evidence>
<evidence type="ECO:0000256" key="1">
    <source>
        <dbReference type="ARBA" id="ARBA00022605"/>
    </source>
</evidence>
<accession>X0XFL9</accession>
<protein>
    <recommendedName>
        <fullName evidence="9">Prephenate dehydratase</fullName>
    </recommendedName>
</protein>
<evidence type="ECO:0000259" key="7">
    <source>
        <dbReference type="PROSITE" id="PS51171"/>
    </source>
</evidence>
<name>X0XFL9_9ZZZZ</name>
<dbReference type="Pfam" id="PF01817">
    <property type="entry name" value="CM_2"/>
    <property type="match status" value="1"/>
</dbReference>
<dbReference type="PROSITE" id="PS51171">
    <property type="entry name" value="PREPHENATE_DEHYDR_3"/>
    <property type="match status" value="1"/>
</dbReference>
<evidence type="ECO:0000256" key="4">
    <source>
        <dbReference type="ARBA" id="ARBA00023239"/>
    </source>
</evidence>
<proteinExistence type="predicted"/>
<feature type="domain" description="Chorismate mutase" evidence="6">
    <location>
        <begin position="8"/>
        <end position="98"/>
    </location>
</feature>
<comment type="caution">
    <text evidence="8">The sequence shown here is derived from an EMBL/GenBank/DDBJ whole genome shotgun (WGS) entry which is preliminary data.</text>
</comment>
<comment type="pathway">
    <text evidence="5">Amino-acid biosynthesis.</text>
</comment>
<organism evidence="8">
    <name type="scientific">marine sediment metagenome</name>
    <dbReference type="NCBI Taxonomy" id="412755"/>
    <lineage>
        <taxon>unclassified sequences</taxon>
        <taxon>metagenomes</taxon>
        <taxon>ecological metagenomes</taxon>
    </lineage>
</organism>
<dbReference type="PANTHER" id="PTHR21022:SF19">
    <property type="entry name" value="PREPHENATE DEHYDRATASE-RELATED"/>
    <property type="match status" value="1"/>
</dbReference>
<evidence type="ECO:0000256" key="2">
    <source>
        <dbReference type="ARBA" id="ARBA00023141"/>
    </source>
</evidence>
<dbReference type="FunFam" id="3.40.190.10:FF:000029">
    <property type="entry name" value="Chorismate mutase/Prephenate dehydratase"/>
    <property type="match status" value="1"/>
</dbReference>
<dbReference type="Gene3D" id="1.20.59.10">
    <property type="entry name" value="Chorismate mutase"/>
    <property type="match status" value="1"/>
</dbReference>